<sequence length="102" mass="10915">MSVSAVRSVLVEGPQAPRARGPYTYASTPRALYNNAKLRRDPSCATMCAWDGARDGHVPRRSDDRWPANGDRRSAATAAVSAGRGGEHPPPPLAAQPSQRHV</sequence>
<gene>
    <name evidence="1" type="ORF">K1T71_004782</name>
</gene>
<protein>
    <submittedName>
        <fullName evidence="1">Uncharacterized protein</fullName>
    </submittedName>
</protein>
<dbReference type="EMBL" id="CM034393">
    <property type="protein sequence ID" value="KAJ0180191.1"/>
    <property type="molecule type" value="Genomic_DNA"/>
</dbReference>
<organism evidence="1 2">
    <name type="scientific">Dendrolimus kikuchii</name>
    <dbReference type="NCBI Taxonomy" id="765133"/>
    <lineage>
        <taxon>Eukaryota</taxon>
        <taxon>Metazoa</taxon>
        <taxon>Ecdysozoa</taxon>
        <taxon>Arthropoda</taxon>
        <taxon>Hexapoda</taxon>
        <taxon>Insecta</taxon>
        <taxon>Pterygota</taxon>
        <taxon>Neoptera</taxon>
        <taxon>Endopterygota</taxon>
        <taxon>Lepidoptera</taxon>
        <taxon>Glossata</taxon>
        <taxon>Ditrysia</taxon>
        <taxon>Bombycoidea</taxon>
        <taxon>Lasiocampidae</taxon>
        <taxon>Dendrolimus</taxon>
    </lineage>
</organism>
<name>A0ACC1D8F6_9NEOP</name>
<evidence type="ECO:0000313" key="1">
    <source>
        <dbReference type="EMBL" id="KAJ0180191.1"/>
    </source>
</evidence>
<dbReference type="Proteomes" id="UP000824533">
    <property type="component" value="Linkage Group LG07"/>
</dbReference>
<proteinExistence type="predicted"/>
<accession>A0ACC1D8F6</accession>
<comment type="caution">
    <text evidence="1">The sequence shown here is derived from an EMBL/GenBank/DDBJ whole genome shotgun (WGS) entry which is preliminary data.</text>
</comment>
<keyword evidence="2" id="KW-1185">Reference proteome</keyword>
<reference evidence="1 2" key="1">
    <citation type="journal article" date="2021" name="Front. Genet.">
        <title>Chromosome-Level Genome Assembly Reveals Significant Gene Expansion in the Toll and IMD Signaling Pathways of Dendrolimus kikuchii.</title>
        <authorList>
            <person name="Zhou J."/>
            <person name="Wu P."/>
            <person name="Xiong Z."/>
            <person name="Liu N."/>
            <person name="Zhao N."/>
            <person name="Ji M."/>
            <person name="Qiu Y."/>
            <person name="Yang B."/>
        </authorList>
    </citation>
    <scope>NUCLEOTIDE SEQUENCE [LARGE SCALE GENOMIC DNA]</scope>
    <source>
        <strain evidence="1">Ann1</strain>
    </source>
</reference>
<evidence type="ECO:0000313" key="2">
    <source>
        <dbReference type="Proteomes" id="UP000824533"/>
    </source>
</evidence>